<protein>
    <submittedName>
        <fullName evidence="1">Uncharacterized protein</fullName>
    </submittedName>
</protein>
<evidence type="ECO:0000313" key="1">
    <source>
        <dbReference type="EMBL" id="GIY98218.1"/>
    </source>
</evidence>
<organism evidence="1 2">
    <name type="scientific">Caerostris extrusa</name>
    <name type="common">Bark spider</name>
    <name type="synonym">Caerostris bankana</name>
    <dbReference type="NCBI Taxonomy" id="172846"/>
    <lineage>
        <taxon>Eukaryota</taxon>
        <taxon>Metazoa</taxon>
        <taxon>Ecdysozoa</taxon>
        <taxon>Arthropoda</taxon>
        <taxon>Chelicerata</taxon>
        <taxon>Arachnida</taxon>
        <taxon>Araneae</taxon>
        <taxon>Araneomorphae</taxon>
        <taxon>Entelegynae</taxon>
        <taxon>Araneoidea</taxon>
        <taxon>Araneidae</taxon>
        <taxon>Caerostris</taxon>
    </lineage>
</organism>
<gene>
    <name evidence="1" type="ORF">CEXT_493331</name>
</gene>
<keyword evidence="2" id="KW-1185">Reference proteome</keyword>
<comment type="caution">
    <text evidence="1">The sequence shown here is derived from an EMBL/GenBank/DDBJ whole genome shotgun (WGS) entry which is preliminary data.</text>
</comment>
<evidence type="ECO:0000313" key="2">
    <source>
        <dbReference type="Proteomes" id="UP001054945"/>
    </source>
</evidence>
<dbReference type="AlphaFoldDB" id="A0AAV4XUD3"/>
<accession>A0AAV4XUD3</accession>
<dbReference type="EMBL" id="BPLR01018270">
    <property type="protein sequence ID" value="GIY98218.1"/>
    <property type="molecule type" value="Genomic_DNA"/>
</dbReference>
<reference evidence="1 2" key="1">
    <citation type="submission" date="2021-06" db="EMBL/GenBank/DDBJ databases">
        <title>Caerostris extrusa draft genome.</title>
        <authorList>
            <person name="Kono N."/>
            <person name="Arakawa K."/>
        </authorList>
    </citation>
    <scope>NUCLEOTIDE SEQUENCE [LARGE SCALE GENOMIC DNA]</scope>
</reference>
<dbReference type="Proteomes" id="UP001054945">
    <property type="component" value="Unassembled WGS sequence"/>
</dbReference>
<name>A0AAV4XUD3_CAEEX</name>
<proteinExistence type="predicted"/>
<sequence>MNKATAEGMLSFLKENHLEEESAGIARVSVCEIIKLRNTVRSSNQQNLRELKVRTLINKRATKTTVANWIKRSKFIWERPFVCEGSRQVLGRHL</sequence>